<dbReference type="Proteomes" id="UP000218418">
    <property type="component" value="Chromosome"/>
</dbReference>
<evidence type="ECO:0000313" key="5">
    <source>
        <dbReference type="EMBL" id="BAY85395.1"/>
    </source>
</evidence>
<dbReference type="InterPro" id="IPR008909">
    <property type="entry name" value="DALR_anticod-bd"/>
</dbReference>
<protein>
    <submittedName>
        <fullName evidence="5">Arginyl tRNA synthetase anticodon binding protein</fullName>
    </submittedName>
</protein>
<dbReference type="GO" id="GO:0004814">
    <property type="term" value="F:arginine-tRNA ligase activity"/>
    <property type="evidence" value="ECO:0007669"/>
    <property type="project" value="InterPro"/>
</dbReference>
<dbReference type="AlphaFoldDB" id="A0A1Z4LVW3"/>
<sequence>MLSSVDYVHKKLLVSKYTAIIQLIHGQLTEIVSIYALRKKNNFIEKKDIPLSKGKSDIRISYMSGVALQLSKSHNSQPFLIANSIAFDLSASFDACLMVEILPKGLIQIQVTDLFLALWLQSFIDQNRSIERAEVSYSDLGTALQDYVFSIQYVHARCCSLLRLAQQEKLIDFNVYLKKYSYEFIPWLDNDGQLRLNHQAERRLITSLVKIIDELEPIIPRPLKWEGAAMRLAAAFEAFWSTCRIHDDLSATAPEIVRARIGLIAATQSVLRFLLEEKLGIPACLEL</sequence>
<dbReference type="GO" id="GO:0005524">
    <property type="term" value="F:ATP binding"/>
    <property type="evidence" value="ECO:0007669"/>
    <property type="project" value="UniProtKB-KW"/>
</dbReference>
<keyword evidence="5" id="KW-0030">Aminoacyl-tRNA synthetase</keyword>
<evidence type="ECO:0000256" key="1">
    <source>
        <dbReference type="ARBA" id="ARBA00022598"/>
    </source>
</evidence>
<dbReference type="Gene3D" id="1.10.730.10">
    <property type="entry name" value="Isoleucyl-tRNA Synthetase, Domain 1"/>
    <property type="match status" value="1"/>
</dbReference>
<dbReference type="SUPFAM" id="SSF47323">
    <property type="entry name" value="Anticodon-binding domain of a subclass of class I aminoacyl-tRNA synthetases"/>
    <property type="match status" value="1"/>
</dbReference>
<keyword evidence="6" id="KW-1185">Reference proteome</keyword>
<dbReference type="InterPro" id="IPR009080">
    <property type="entry name" value="tRNAsynth_Ia_anticodon-bd"/>
</dbReference>
<dbReference type="EMBL" id="AP018227">
    <property type="protein sequence ID" value="BAY85395.1"/>
    <property type="molecule type" value="Genomic_DNA"/>
</dbReference>
<proteinExistence type="predicted"/>
<evidence type="ECO:0000256" key="2">
    <source>
        <dbReference type="ARBA" id="ARBA00022741"/>
    </source>
</evidence>
<gene>
    <name evidence="5" type="ORF">NIES267_48950</name>
</gene>
<dbReference type="SMART" id="SM00836">
    <property type="entry name" value="DALR_1"/>
    <property type="match status" value="1"/>
</dbReference>
<keyword evidence="1" id="KW-0436">Ligase</keyword>
<keyword evidence="3" id="KW-0067">ATP-binding</keyword>
<dbReference type="GO" id="GO:0006420">
    <property type="term" value="P:arginyl-tRNA aminoacylation"/>
    <property type="evidence" value="ECO:0007669"/>
    <property type="project" value="InterPro"/>
</dbReference>
<feature type="domain" description="DALR anticodon binding" evidence="4">
    <location>
        <begin position="151"/>
        <end position="287"/>
    </location>
</feature>
<keyword evidence="2" id="KW-0547">Nucleotide-binding</keyword>
<evidence type="ECO:0000259" key="4">
    <source>
        <dbReference type="SMART" id="SM00836"/>
    </source>
</evidence>
<accession>A0A1Z4LVW3</accession>
<evidence type="ECO:0000313" key="6">
    <source>
        <dbReference type="Proteomes" id="UP000218418"/>
    </source>
</evidence>
<evidence type="ECO:0000256" key="3">
    <source>
        <dbReference type="ARBA" id="ARBA00022840"/>
    </source>
</evidence>
<organism evidence="5 6">
    <name type="scientific">Calothrix parasitica NIES-267</name>
    <dbReference type="NCBI Taxonomy" id="1973488"/>
    <lineage>
        <taxon>Bacteria</taxon>
        <taxon>Bacillati</taxon>
        <taxon>Cyanobacteriota</taxon>
        <taxon>Cyanophyceae</taxon>
        <taxon>Nostocales</taxon>
        <taxon>Calotrichaceae</taxon>
        <taxon>Calothrix</taxon>
    </lineage>
</organism>
<reference evidence="5 6" key="1">
    <citation type="submission" date="2017-06" db="EMBL/GenBank/DDBJ databases">
        <title>Genome sequencing of cyanobaciteial culture collection at National Institute for Environmental Studies (NIES).</title>
        <authorList>
            <person name="Hirose Y."/>
            <person name="Shimura Y."/>
            <person name="Fujisawa T."/>
            <person name="Nakamura Y."/>
            <person name="Kawachi M."/>
        </authorList>
    </citation>
    <scope>NUCLEOTIDE SEQUENCE [LARGE SCALE GENOMIC DNA]</scope>
    <source>
        <strain evidence="5 6">NIES-267</strain>
    </source>
</reference>
<dbReference type="Pfam" id="PF05746">
    <property type="entry name" value="DALR_1"/>
    <property type="match status" value="1"/>
</dbReference>
<name>A0A1Z4LVW3_9CYAN</name>